<evidence type="ECO:0000256" key="1">
    <source>
        <dbReference type="SAM" id="Phobius"/>
    </source>
</evidence>
<keyword evidence="1" id="KW-1133">Transmembrane helix</keyword>
<accession>A0A507EEJ7</accession>
<gene>
    <name evidence="2" type="ORF">PhCBS80983_g00241</name>
</gene>
<comment type="caution">
    <text evidence="2">The sequence shown here is derived from an EMBL/GenBank/DDBJ whole genome shotgun (WGS) entry which is preliminary data.</text>
</comment>
<keyword evidence="3" id="KW-1185">Reference proteome</keyword>
<reference evidence="2 3" key="1">
    <citation type="journal article" date="2019" name="Sci. Rep.">
        <title>Comparative genomics of chytrid fungi reveal insights into the obligate biotrophic and pathogenic lifestyle of Synchytrium endobioticum.</title>
        <authorList>
            <person name="van de Vossenberg B.T.L.H."/>
            <person name="Warris S."/>
            <person name="Nguyen H.D.T."/>
            <person name="van Gent-Pelzer M.P.E."/>
            <person name="Joly D.L."/>
            <person name="van de Geest H.C."/>
            <person name="Bonants P.J.M."/>
            <person name="Smith D.S."/>
            <person name="Levesque C.A."/>
            <person name="van der Lee T.A.J."/>
        </authorList>
    </citation>
    <scope>NUCLEOTIDE SEQUENCE [LARGE SCALE GENOMIC DNA]</scope>
    <source>
        <strain evidence="2 3">CBS 809.83</strain>
    </source>
</reference>
<dbReference type="STRING" id="109895.A0A507EEJ7"/>
<keyword evidence="1" id="KW-0472">Membrane</keyword>
<protein>
    <submittedName>
        <fullName evidence="2">Uncharacterized protein</fullName>
    </submittedName>
</protein>
<dbReference type="EMBL" id="QEAQ01000002">
    <property type="protein sequence ID" value="TPX62629.1"/>
    <property type="molecule type" value="Genomic_DNA"/>
</dbReference>
<dbReference type="Proteomes" id="UP000318582">
    <property type="component" value="Unassembled WGS sequence"/>
</dbReference>
<feature type="transmembrane region" description="Helical" evidence="1">
    <location>
        <begin position="150"/>
        <end position="172"/>
    </location>
</feature>
<feature type="transmembrane region" description="Helical" evidence="1">
    <location>
        <begin position="25"/>
        <end position="43"/>
    </location>
</feature>
<feature type="transmembrane region" description="Helical" evidence="1">
    <location>
        <begin position="121"/>
        <end position="138"/>
    </location>
</feature>
<sequence>MATEQQQRTAKLDHEARHNQVLREGATSVAISAPLGLAAALLAQKHIKFFQRLSMPFKTFLVLMVPTATFFTVTDRAAMRWDREMSYKYSVTRKEDLAPVGPIIPHDEGISQMIHRYRYQIIGWGWLGTMGATLLYNYRRTDITRALKIINARMTAQTFALVGVAAIAGLAATAPETQKNDPYYDRIMRGN</sequence>
<organism evidence="2 3">
    <name type="scientific">Powellomyces hirtus</name>
    <dbReference type="NCBI Taxonomy" id="109895"/>
    <lineage>
        <taxon>Eukaryota</taxon>
        <taxon>Fungi</taxon>
        <taxon>Fungi incertae sedis</taxon>
        <taxon>Chytridiomycota</taxon>
        <taxon>Chytridiomycota incertae sedis</taxon>
        <taxon>Chytridiomycetes</taxon>
        <taxon>Spizellomycetales</taxon>
        <taxon>Powellomycetaceae</taxon>
        <taxon>Powellomyces</taxon>
    </lineage>
</organism>
<keyword evidence="1" id="KW-0812">Transmembrane</keyword>
<proteinExistence type="predicted"/>
<evidence type="ECO:0000313" key="3">
    <source>
        <dbReference type="Proteomes" id="UP000318582"/>
    </source>
</evidence>
<dbReference type="AlphaFoldDB" id="A0A507EEJ7"/>
<evidence type="ECO:0000313" key="2">
    <source>
        <dbReference type="EMBL" id="TPX62629.1"/>
    </source>
</evidence>
<name>A0A507EEJ7_9FUNG</name>